<name>A0A6C0JTX2_9ZZZZ</name>
<protein>
    <submittedName>
        <fullName evidence="1">Uncharacterized protein</fullName>
    </submittedName>
</protein>
<reference evidence="1" key="1">
    <citation type="journal article" date="2020" name="Nature">
        <title>Giant virus diversity and host interactions through global metagenomics.</title>
        <authorList>
            <person name="Schulz F."/>
            <person name="Roux S."/>
            <person name="Paez-Espino D."/>
            <person name="Jungbluth S."/>
            <person name="Walsh D.A."/>
            <person name="Denef V.J."/>
            <person name="McMahon K.D."/>
            <person name="Konstantinidis K.T."/>
            <person name="Eloe-Fadrosh E.A."/>
            <person name="Kyrpides N.C."/>
            <person name="Woyke T."/>
        </authorList>
    </citation>
    <scope>NUCLEOTIDE SEQUENCE</scope>
    <source>
        <strain evidence="1">GVMAG-S-1074260-58</strain>
    </source>
</reference>
<dbReference type="Gene3D" id="3.30.470.30">
    <property type="entry name" value="DNA ligase/mRNA capping enzyme"/>
    <property type="match status" value="1"/>
</dbReference>
<proteinExistence type="predicted"/>
<accession>A0A6C0JTX2</accession>
<sequence length="303" mass="35248">MSIDTLNDRLPHVKVSYGHVLDKQCTADMYQIVPKGIQCLLWYTYCKGMNVCYLLYLSQKNKSINKIEKVITSFNSELCYGQGTLLSGVLLHYNNIQVFTILDIHVFKGWSISEKTFIDKFKFITCLLTNHTRANCYVASQLIVASAIVLPSYEEALMVSECLPYHVYCITLMDGKDTKVKGKYIYNKTYSVRFRIKPDIHCDIYYLHTNASEDIYSIALIPDYKTSVMMNGLFRNVNENNNLDLIEESDEENDENTIPILLNTSIVMECMYDRKFKRWKPLRKYKGTLPLTHIQDIQRIEKL</sequence>
<dbReference type="AlphaFoldDB" id="A0A6C0JTX2"/>
<organism evidence="1">
    <name type="scientific">viral metagenome</name>
    <dbReference type="NCBI Taxonomy" id="1070528"/>
    <lineage>
        <taxon>unclassified sequences</taxon>
        <taxon>metagenomes</taxon>
        <taxon>organismal metagenomes</taxon>
    </lineage>
</organism>
<evidence type="ECO:0000313" key="1">
    <source>
        <dbReference type="EMBL" id="QHU09205.1"/>
    </source>
</evidence>
<dbReference type="EMBL" id="MN740706">
    <property type="protein sequence ID" value="QHU09205.1"/>
    <property type="molecule type" value="Genomic_DNA"/>
</dbReference>